<feature type="region of interest" description="Disordered" evidence="1">
    <location>
        <begin position="56"/>
        <end position="133"/>
    </location>
</feature>
<feature type="compositionally biased region" description="Basic and acidic residues" evidence="1">
    <location>
        <begin position="124"/>
        <end position="133"/>
    </location>
</feature>
<keyword evidence="3" id="KW-1185">Reference proteome</keyword>
<comment type="caution">
    <text evidence="2">The sequence shown here is derived from an EMBL/GenBank/DDBJ whole genome shotgun (WGS) entry which is preliminary data.</text>
</comment>
<feature type="compositionally biased region" description="Basic and acidic residues" evidence="1">
    <location>
        <begin position="103"/>
        <end position="116"/>
    </location>
</feature>
<gene>
    <name evidence="2" type="ORF">B0T19DRAFT_227420</name>
</gene>
<accession>A0AAE0M9V3</accession>
<sequence length="227" mass="25603">MENDGRDPCIRPHRVLLTTADRPQFTMVISTSRRPHFDEDSHDLIPNSLVLQLSSRFSSEPRKSSRLPRPWARGSTGANLPSQSRHVRQLLSRSALSAGSVGADKRERTDKQKDHSSATPRPTVNRERTDCGSDRNRDLVDSRFCTRDKVEIACCGQFPALWNPAAAVVHSDPTLTRVNLPPPFPPEHLLRDHERCVCRKMHHPGNWETMSPDCQTTALYVVGYIPP</sequence>
<dbReference type="EMBL" id="JAUEPO010000004">
    <property type="protein sequence ID" value="KAK3324290.1"/>
    <property type="molecule type" value="Genomic_DNA"/>
</dbReference>
<evidence type="ECO:0000256" key="1">
    <source>
        <dbReference type="SAM" id="MobiDB-lite"/>
    </source>
</evidence>
<proteinExistence type="predicted"/>
<evidence type="ECO:0000313" key="3">
    <source>
        <dbReference type="Proteomes" id="UP001286456"/>
    </source>
</evidence>
<protein>
    <submittedName>
        <fullName evidence="2">Uncharacterized protein</fullName>
    </submittedName>
</protein>
<organism evidence="2 3">
    <name type="scientific">Cercophora scortea</name>
    <dbReference type="NCBI Taxonomy" id="314031"/>
    <lineage>
        <taxon>Eukaryota</taxon>
        <taxon>Fungi</taxon>
        <taxon>Dikarya</taxon>
        <taxon>Ascomycota</taxon>
        <taxon>Pezizomycotina</taxon>
        <taxon>Sordariomycetes</taxon>
        <taxon>Sordariomycetidae</taxon>
        <taxon>Sordariales</taxon>
        <taxon>Lasiosphaeriaceae</taxon>
        <taxon>Cercophora</taxon>
    </lineage>
</organism>
<evidence type="ECO:0000313" key="2">
    <source>
        <dbReference type="EMBL" id="KAK3324290.1"/>
    </source>
</evidence>
<reference evidence="2" key="1">
    <citation type="journal article" date="2023" name="Mol. Phylogenet. Evol.">
        <title>Genome-scale phylogeny and comparative genomics of the fungal order Sordariales.</title>
        <authorList>
            <person name="Hensen N."/>
            <person name="Bonometti L."/>
            <person name="Westerberg I."/>
            <person name="Brannstrom I.O."/>
            <person name="Guillou S."/>
            <person name="Cros-Aarteil S."/>
            <person name="Calhoun S."/>
            <person name="Haridas S."/>
            <person name="Kuo A."/>
            <person name="Mondo S."/>
            <person name="Pangilinan J."/>
            <person name="Riley R."/>
            <person name="LaButti K."/>
            <person name="Andreopoulos B."/>
            <person name="Lipzen A."/>
            <person name="Chen C."/>
            <person name="Yan M."/>
            <person name="Daum C."/>
            <person name="Ng V."/>
            <person name="Clum A."/>
            <person name="Steindorff A."/>
            <person name="Ohm R.A."/>
            <person name="Martin F."/>
            <person name="Silar P."/>
            <person name="Natvig D.O."/>
            <person name="Lalanne C."/>
            <person name="Gautier V."/>
            <person name="Ament-Velasquez S.L."/>
            <person name="Kruys A."/>
            <person name="Hutchinson M.I."/>
            <person name="Powell A.J."/>
            <person name="Barry K."/>
            <person name="Miller A.N."/>
            <person name="Grigoriev I.V."/>
            <person name="Debuchy R."/>
            <person name="Gladieux P."/>
            <person name="Hiltunen Thoren M."/>
            <person name="Johannesson H."/>
        </authorList>
    </citation>
    <scope>NUCLEOTIDE SEQUENCE</scope>
    <source>
        <strain evidence="2">SMH4131-1</strain>
    </source>
</reference>
<dbReference type="AlphaFoldDB" id="A0AAE0M9V3"/>
<dbReference type="Proteomes" id="UP001286456">
    <property type="component" value="Unassembled WGS sequence"/>
</dbReference>
<name>A0AAE0M9V3_9PEZI</name>
<reference evidence="2" key="2">
    <citation type="submission" date="2023-06" db="EMBL/GenBank/DDBJ databases">
        <authorList>
            <consortium name="Lawrence Berkeley National Laboratory"/>
            <person name="Haridas S."/>
            <person name="Hensen N."/>
            <person name="Bonometti L."/>
            <person name="Westerberg I."/>
            <person name="Brannstrom I.O."/>
            <person name="Guillou S."/>
            <person name="Cros-Aarteil S."/>
            <person name="Calhoun S."/>
            <person name="Kuo A."/>
            <person name="Mondo S."/>
            <person name="Pangilinan J."/>
            <person name="Riley R."/>
            <person name="Labutti K."/>
            <person name="Andreopoulos B."/>
            <person name="Lipzen A."/>
            <person name="Chen C."/>
            <person name="Yanf M."/>
            <person name="Daum C."/>
            <person name="Ng V."/>
            <person name="Clum A."/>
            <person name="Steindorff A."/>
            <person name="Ohm R."/>
            <person name="Martin F."/>
            <person name="Silar P."/>
            <person name="Natvig D."/>
            <person name="Lalanne C."/>
            <person name="Gautier V."/>
            <person name="Ament-Velasquez S.L."/>
            <person name="Kruys A."/>
            <person name="Hutchinson M.I."/>
            <person name="Powell A.J."/>
            <person name="Barry K."/>
            <person name="Miller A.N."/>
            <person name="Grigoriev I.V."/>
            <person name="Debuchy R."/>
            <person name="Gladieux P."/>
            <person name="Thoren M.H."/>
            <person name="Johannesson H."/>
        </authorList>
    </citation>
    <scope>NUCLEOTIDE SEQUENCE</scope>
    <source>
        <strain evidence="2">SMH4131-1</strain>
    </source>
</reference>